<reference evidence="6 7" key="1">
    <citation type="journal article" date="2019" name="Nat. Microbiol.">
        <title>Mediterranean grassland soil C-N compound turnover is dependent on rainfall and depth, and is mediated by genomically divergent microorganisms.</title>
        <authorList>
            <person name="Diamond S."/>
            <person name="Andeer P.F."/>
            <person name="Li Z."/>
            <person name="Crits-Christoph A."/>
            <person name="Burstein D."/>
            <person name="Anantharaman K."/>
            <person name="Lane K.R."/>
            <person name="Thomas B.C."/>
            <person name="Pan C."/>
            <person name="Northen T.R."/>
            <person name="Banfield J.F."/>
        </authorList>
    </citation>
    <scope>NUCLEOTIDE SEQUENCE [LARGE SCALE GENOMIC DNA]</scope>
    <source>
        <strain evidence="4">WS_4</strain>
        <strain evidence="5">WS_7</strain>
    </source>
</reference>
<comment type="subcellular location">
    <subcellularLocation>
        <location evidence="3">Cytoplasm</location>
    </subcellularLocation>
</comment>
<comment type="similarity">
    <text evidence="3">Belongs to the KhpA RNA-binding protein family.</text>
</comment>
<dbReference type="PANTHER" id="PTHR34654:SF1">
    <property type="entry name" value="RNA-BINDING PROTEIN KHPA"/>
    <property type="match status" value="1"/>
</dbReference>
<evidence type="ECO:0000256" key="1">
    <source>
        <dbReference type="ARBA" id="ARBA00022490"/>
    </source>
</evidence>
<dbReference type="GO" id="GO:0005737">
    <property type="term" value="C:cytoplasm"/>
    <property type="evidence" value="ECO:0007669"/>
    <property type="project" value="UniProtKB-SubCell"/>
</dbReference>
<dbReference type="GO" id="GO:0003723">
    <property type="term" value="F:RNA binding"/>
    <property type="evidence" value="ECO:0007669"/>
    <property type="project" value="UniProtKB-UniRule"/>
</dbReference>
<keyword evidence="2 3" id="KW-0694">RNA-binding</keyword>
<keyword evidence="3" id="KW-0143">Chaperone</keyword>
<dbReference type="GO" id="GO:0009252">
    <property type="term" value="P:peptidoglycan biosynthetic process"/>
    <property type="evidence" value="ECO:0007669"/>
    <property type="project" value="UniProtKB-UniRule"/>
</dbReference>
<dbReference type="InterPro" id="IPR020627">
    <property type="entry name" value="KhpA"/>
</dbReference>
<keyword evidence="3" id="KW-0133">Cell shape</keyword>
<evidence type="ECO:0000313" key="5">
    <source>
        <dbReference type="EMBL" id="TMQ65373.1"/>
    </source>
</evidence>
<dbReference type="Proteomes" id="UP000319829">
    <property type="component" value="Unassembled WGS sequence"/>
</dbReference>
<dbReference type="SUPFAM" id="SSF54814">
    <property type="entry name" value="Prokaryotic type KH domain (KH-domain type II)"/>
    <property type="match status" value="1"/>
</dbReference>
<dbReference type="InterPro" id="IPR009019">
    <property type="entry name" value="KH_sf_prok-type"/>
</dbReference>
<evidence type="ECO:0000313" key="6">
    <source>
        <dbReference type="Proteomes" id="UP000317366"/>
    </source>
</evidence>
<dbReference type="CDD" id="cd22533">
    <property type="entry name" value="KH-II_YlqC-like"/>
    <property type="match status" value="1"/>
</dbReference>
<proteinExistence type="inferred from homology"/>
<evidence type="ECO:0000256" key="3">
    <source>
        <dbReference type="HAMAP-Rule" id="MF_00088"/>
    </source>
</evidence>
<organism evidence="4 7">
    <name type="scientific">Eiseniibacteriota bacterium</name>
    <dbReference type="NCBI Taxonomy" id="2212470"/>
    <lineage>
        <taxon>Bacteria</taxon>
        <taxon>Candidatus Eiseniibacteriota</taxon>
    </lineage>
</organism>
<dbReference type="EMBL" id="VBOX01000021">
    <property type="protein sequence ID" value="TMQ65373.1"/>
    <property type="molecule type" value="Genomic_DNA"/>
</dbReference>
<dbReference type="PANTHER" id="PTHR34654">
    <property type="entry name" value="UPF0109 PROTEIN SCO5592"/>
    <property type="match status" value="1"/>
</dbReference>
<dbReference type="Gene3D" id="3.30.300.20">
    <property type="match status" value="1"/>
</dbReference>
<evidence type="ECO:0000256" key="2">
    <source>
        <dbReference type="ARBA" id="ARBA00022884"/>
    </source>
</evidence>
<gene>
    <name evidence="3" type="primary">khpA</name>
    <name evidence="4" type="ORF">E6K74_07990</name>
    <name evidence="5" type="ORF">E6K77_02980</name>
</gene>
<dbReference type="GO" id="GO:0008360">
    <property type="term" value="P:regulation of cell shape"/>
    <property type="evidence" value="ECO:0007669"/>
    <property type="project" value="UniProtKB-KW"/>
</dbReference>
<name>A0A538SR83_UNCEI</name>
<dbReference type="Pfam" id="PF13083">
    <property type="entry name" value="KH_KhpA-B"/>
    <property type="match status" value="1"/>
</dbReference>
<dbReference type="InterPro" id="IPR015946">
    <property type="entry name" value="KH_dom-like_a/b"/>
</dbReference>
<comment type="caution">
    <text evidence="4">The sequence shown here is derived from an EMBL/GenBank/DDBJ whole genome shotgun (WGS) entry which is preliminary data.</text>
</comment>
<evidence type="ECO:0000313" key="7">
    <source>
        <dbReference type="Proteomes" id="UP000319829"/>
    </source>
</evidence>
<protein>
    <recommendedName>
        <fullName evidence="3">RNA-binding protein KhpA</fullName>
    </recommendedName>
    <alternativeName>
        <fullName evidence="3">KH-domain protein A</fullName>
    </alternativeName>
</protein>
<sequence length="82" mass="8965">MSDSTRLKSFIEYCARNLVDHPDLVHVDERVTGQTAVYTLRVGPTDLGKVIGREGKTAHALRTLLSASASAEDRRAVLEIAD</sequence>
<comment type="function">
    <text evidence="3">A probable RNA chaperone. Forms a complex with KhpB which binds to cellular RNA and controls its expression. Plays a role in peptidoglycan (PG) homeostasis and cell length regulation.</text>
</comment>
<dbReference type="Proteomes" id="UP000317366">
    <property type="component" value="Unassembled WGS sequence"/>
</dbReference>
<evidence type="ECO:0000313" key="4">
    <source>
        <dbReference type="EMBL" id="TMQ53857.1"/>
    </source>
</evidence>
<keyword evidence="1 3" id="KW-0963">Cytoplasm</keyword>
<dbReference type="GO" id="GO:0071555">
    <property type="term" value="P:cell wall organization"/>
    <property type="evidence" value="ECO:0007669"/>
    <property type="project" value="UniProtKB-KW"/>
</dbReference>
<dbReference type="EMBL" id="VBOU01000079">
    <property type="protein sequence ID" value="TMQ53857.1"/>
    <property type="molecule type" value="Genomic_DNA"/>
</dbReference>
<comment type="subunit">
    <text evidence="3">Forms a complex with KhpB.</text>
</comment>
<keyword evidence="3" id="KW-0961">Cell wall biogenesis/degradation</keyword>
<dbReference type="AlphaFoldDB" id="A0A538SR83"/>
<accession>A0A538SR83</accession>
<dbReference type="HAMAP" id="MF_00088">
    <property type="entry name" value="KhpA"/>
    <property type="match status" value="1"/>
</dbReference>